<keyword evidence="3 6" id="KW-1133">Transmembrane helix</keyword>
<dbReference type="CDD" id="cd12087">
    <property type="entry name" value="TM_EGFR-like"/>
    <property type="match status" value="1"/>
</dbReference>
<organism evidence="7 8">
    <name type="scientific">Lophiotrema nucula</name>
    <dbReference type="NCBI Taxonomy" id="690887"/>
    <lineage>
        <taxon>Eukaryota</taxon>
        <taxon>Fungi</taxon>
        <taxon>Dikarya</taxon>
        <taxon>Ascomycota</taxon>
        <taxon>Pezizomycotina</taxon>
        <taxon>Dothideomycetes</taxon>
        <taxon>Pleosporomycetidae</taxon>
        <taxon>Pleosporales</taxon>
        <taxon>Lophiotremataceae</taxon>
        <taxon>Lophiotrema</taxon>
    </lineage>
</organism>
<evidence type="ECO:0000256" key="1">
    <source>
        <dbReference type="ARBA" id="ARBA00004167"/>
    </source>
</evidence>
<dbReference type="PANTHER" id="PTHR15549">
    <property type="entry name" value="PAIRED IMMUNOGLOBULIN-LIKE TYPE 2 RECEPTOR"/>
    <property type="match status" value="1"/>
</dbReference>
<evidence type="ECO:0000256" key="3">
    <source>
        <dbReference type="ARBA" id="ARBA00022989"/>
    </source>
</evidence>
<dbReference type="AlphaFoldDB" id="A0A6A5YZP1"/>
<proteinExistence type="predicted"/>
<gene>
    <name evidence="7" type="ORF">BDV96DRAFT_602024</name>
</gene>
<comment type="subcellular location">
    <subcellularLocation>
        <location evidence="1">Membrane</location>
        <topology evidence="1">Single-pass membrane protein</topology>
    </subcellularLocation>
</comment>
<dbReference type="InterPro" id="IPR051694">
    <property type="entry name" value="Immunoregulatory_rcpt-like"/>
</dbReference>
<dbReference type="Proteomes" id="UP000799770">
    <property type="component" value="Unassembled WGS sequence"/>
</dbReference>
<dbReference type="NCBIfam" id="TIGR01167">
    <property type="entry name" value="LPXTG_anchor"/>
    <property type="match status" value="1"/>
</dbReference>
<dbReference type="GO" id="GO:0071944">
    <property type="term" value="C:cell periphery"/>
    <property type="evidence" value="ECO:0007669"/>
    <property type="project" value="UniProtKB-ARBA"/>
</dbReference>
<feature type="transmembrane region" description="Helical" evidence="6">
    <location>
        <begin position="205"/>
        <end position="227"/>
    </location>
</feature>
<dbReference type="OrthoDB" id="4158815at2759"/>
<evidence type="ECO:0000256" key="4">
    <source>
        <dbReference type="ARBA" id="ARBA00023136"/>
    </source>
</evidence>
<accession>A0A6A5YZP1</accession>
<evidence type="ECO:0000313" key="7">
    <source>
        <dbReference type="EMBL" id="KAF2112632.1"/>
    </source>
</evidence>
<dbReference type="InterPro" id="IPR035992">
    <property type="entry name" value="Ricin_B-like_lectins"/>
</dbReference>
<dbReference type="SUPFAM" id="SSF50370">
    <property type="entry name" value="Ricin B-like lectins"/>
    <property type="match status" value="1"/>
</dbReference>
<evidence type="ECO:0000256" key="6">
    <source>
        <dbReference type="SAM" id="Phobius"/>
    </source>
</evidence>
<evidence type="ECO:0000313" key="8">
    <source>
        <dbReference type="Proteomes" id="UP000799770"/>
    </source>
</evidence>
<protein>
    <submittedName>
        <fullName evidence="7">Uncharacterized protein</fullName>
    </submittedName>
</protein>
<evidence type="ECO:0000256" key="2">
    <source>
        <dbReference type="ARBA" id="ARBA00022692"/>
    </source>
</evidence>
<keyword evidence="8" id="KW-1185">Reference proteome</keyword>
<dbReference type="PANTHER" id="PTHR15549:SF26">
    <property type="entry name" value="AXIAL BUDDING PATTERN PROTEIN 2-RELATED"/>
    <property type="match status" value="1"/>
</dbReference>
<name>A0A6A5YZP1_9PLEO</name>
<dbReference type="GO" id="GO:0016020">
    <property type="term" value="C:membrane"/>
    <property type="evidence" value="ECO:0007669"/>
    <property type="project" value="UniProtKB-SubCell"/>
</dbReference>
<feature type="region of interest" description="Disordered" evidence="5">
    <location>
        <begin position="269"/>
        <end position="291"/>
    </location>
</feature>
<dbReference type="EMBL" id="ML977330">
    <property type="protein sequence ID" value="KAF2112632.1"/>
    <property type="molecule type" value="Genomic_DNA"/>
</dbReference>
<keyword evidence="4 6" id="KW-0472">Membrane</keyword>
<evidence type="ECO:0000256" key="5">
    <source>
        <dbReference type="SAM" id="MobiDB-lite"/>
    </source>
</evidence>
<sequence length="291" mass="31473">MANFDSDFWYQLFVNQNPSRGLIGTSLFNDGERGAVLFEKANSSHTAQRWQFHEINSTTFVLRTQDGGADGYLAAFYNSNETTPGQTRPRMIKNTLADESVYWTVTPWGDGTFFLTNGANGTAWHLMRKVNGGLVLSSNLSEPHDGQRWTFKAWQGVNNVNNARYSTINLPFASATGTAVPTNGASTTGSPTSSGSGGLSTGAQAAIGASIGGVALIALIVGLLWFLRRRKQKAPYMQQAELPTDPPTELAPTTVKYEMMHENAVKHEMPAQAAEAPPVELPGNTVAPYAR</sequence>
<keyword evidence="2 6" id="KW-0812">Transmembrane</keyword>
<reference evidence="7" key="1">
    <citation type="journal article" date="2020" name="Stud. Mycol.">
        <title>101 Dothideomycetes genomes: a test case for predicting lifestyles and emergence of pathogens.</title>
        <authorList>
            <person name="Haridas S."/>
            <person name="Albert R."/>
            <person name="Binder M."/>
            <person name="Bloem J."/>
            <person name="Labutti K."/>
            <person name="Salamov A."/>
            <person name="Andreopoulos B."/>
            <person name="Baker S."/>
            <person name="Barry K."/>
            <person name="Bills G."/>
            <person name="Bluhm B."/>
            <person name="Cannon C."/>
            <person name="Castanera R."/>
            <person name="Culley D."/>
            <person name="Daum C."/>
            <person name="Ezra D."/>
            <person name="Gonzalez J."/>
            <person name="Henrissat B."/>
            <person name="Kuo A."/>
            <person name="Liang C."/>
            <person name="Lipzen A."/>
            <person name="Lutzoni F."/>
            <person name="Magnuson J."/>
            <person name="Mondo S."/>
            <person name="Nolan M."/>
            <person name="Ohm R."/>
            <person name="Pangilinan J."/>
            <person name="Park H.-J."/>
            <person name="Ramirez L."/>
            <person name="Alfaro M."/>
            <person name="Sun H."/>
            <person name="Tritt A."/>
            <person name="Yoshinaga Y."/>
            <person name="Zwiers L.-H."/>
            <person name="Turgeon B."/>
            <person name="Goodwin S."/>
            <person name="Spatafora J."/>
            <person name="Crous P."/>
            <person name="Grigoriev I."/>
        </authorList>
    </citation>
    <scope>NUCLEOTIDE SEQUENCE</scope>
    <source>
        <strain evidence="7">CBS 627.86</strain>
    </source>
</reference>
<dbReference type="Gene3D" id="2.80.10.50">
    <property type="match status" value="1"/>
</dbReference>